<accession>A0ABR7SYC9</accession>
<gene>
    <name evidence="2" type="ORF">H1S01_03300</name>
</gene>
<feature type="region of interest" description="Disordered" evidence="1">
    <location>
        <begin position="466"/>
        <end position="505"/>
    </location>
</feature>
<evidence type="ECO:0008006" key="4">
    <source>
        <dbReference type="Google" id="ProtNLM"/>
    </source>
</evidence>
<reference evidence="2 3" key="1">
    <citation type="submission" date="2020-07" db="EMBL/GenBank/DDBJ databases">
        <title>Draft whole-genome sequence of Heliobacterium chlorum DSM 3682, type strain.</title>
        <authorList>
            <person name="Kyndt J.A."/>
            <person name="Meyer T.E."/>
            <person name="Imhoff J.F."/>
        </authorList>
    </citation>
    <scope>NUCLEOTIDE SEQUENCE [LARGE SCALE GENOMIC DNA]</scope>
    <source>
        <strain evidence="2 3">DSM 3682</strain>
    </source>
</reference>
<name>A0ABR7SYC9_HELCL</name>
<dbReference type="Proteomes" id="UP000617402">
    <property type="component" value="Unassembled WGS sequence"/>
</dbReference>
<comment type="caution">
    <text evidence="2">The sequence shown here is derived from an EMBL/GenBank/DDBJ whole genome shotgun (WGS) entry which is preliminary data.</text>
</comment>
<feature type="compositionally biased region" description="Basic and acidic residues" evidence="1">
    <location>
        <begin position="470"/>
        <end position="481"/>
    </location>
</feature>
<evidence type="ECO:0000256" key="1">
    <source>
        <dbReference type="SAM" id="MobiDB-lite"/>
    </source>
</evidence>
<dbReference type="RefSeq" id="WP_188038695.1">
    <property type="nucleotide sequence ID" value="NZ_JACVHF010000002.1"/>
</dbReference>
<organism evidence="2 3">
    <name type="scientific">Heliobacterium chlorum</name>
    <dbReference type="NCBI Taxonomy" id="2698"/>
    <lineage>
        <taxon>Bacteria</taxon>
        <taxon>Bacillati</taxon>
        <taxon>Bacillota</taxon>
        <taxon>Clostridia</taxon>
        <taxon>Eubacteriales</taxon>
        <taxon>Heliobacteriaceae</taxon>
        <taxon>Heliobacterium</taxon>
    </lineage>
</organism>
<keyword evidence="3" id="KW-1185">Reference proteome</keyword>
<protein>
    <recommendedName>
        <fullName evidence="4">Phage portal protein</fullName>
    </recommendedName>
</protein>
<proteinExistence type="predicted"/>
<evidence type="ECO:0000313" key="2">
    <source>
        <dbReference type="EMBL" id="MBC9783538.1"/>
    </source>
</evidence>
<dbReference type="EMBL" id="JACVHF010000002">
    <property type="protein sequence ID" value="MBC9783538.1"/>
    <property type="molecule type" value="Genomic_DNA"/>
</dbReference>
<evidence type="ECO:0000313" key="3">
    <source>
        <dbReference type="Proteomes" id="UP000617402"/>
    </source>
</evidence>
<sequence length="505" mass="57529">MKNPLRAVAQRVMAPELNQMNESITKLTEAVAAMQAEERGWTNVSSISSQAPWELTGDERRRVIEKTRDAYKRNPMAGQIVDIKRHFTIGQGISFKAEDPEVQEILKAFWQDESNKWFMRQAQLSDDIEIDGEFYLRFFTDQFTGRVKVRCIPAWQITDVLTDPDDAETPVWYKREWTEQRWDPQSKQYNQYIDHTGQNAEYIPAEDVLHMKIGVPLYAKFGHSPLNRVLGYLTAYKDWLEDRAKINKAKAVFAWKKKIKGAARMVQTAAEAVVNGINKVVNAVLDRPEPPKIGGVIVENEGVEWSVINSDVKAEDASEDGRAIKLMICAGSGIFEHWFGDSKISTRAGADSMEIPMLKMFEWRQKLFEETFLAIFRRVIRAAVEAGTLPEKTTVKRQAGGKEIELELSTDHVHIDIDFPPLVDKDIEKLTNALAKQIEIGVKSKQTAALSLGVEDWEQEQAMMQAEYEADQKRRLEDETNKYPAFNPPDGNPEDDEDDLDGDTD</sequence>
<feature type="compositionally biased region" description="Acidic residues" evidence="1">
    <location>
        <begin position="492"/>
        <end position="505"/>
    </location>
</feature>